<dbReference type="PANTHER" id="PTHR39466">
    <property type="entry name" value="RGS DOMAIN-CONTAINING PROTEIN"/>
    <property type="match status" value="1"/>
</dbReference>
<dbReference type="InterPro" id="IPR036305">
    <property type="entry name" value="RGS_sf"/>
</dbReference>
<reference evidence="4" key="1">
    <citation type="submission" date="2014-03" db="EMBL/GenBank/DDBJ databases">
        <title>The Genome Sequence of Puccinia striiformis f. sp. tritici PST-78.</title>
        <authorList>
            <consortium name="The Broad Institute Genome Sequencing Platform"/>
            <person name="Cuomo C."/>
            <person name="Hulbert S."/>
            <person name="Chen X."/>
            <person name="Walker B."/>
            <person name="Young S.K."/>
            <person name="Zeng Q."/>
            <person name="Gargeya S."/>
            <person name="Fitzgerald M."/>
            <person name="Haas B."/>
            <person name="Abouelleil A."/>
            <person name="Alvarado L."/>
            <person name="Arachchi H.M."/>
            <person name="Berlin A.M."/>
            <person name="Chapman S.B."/>
            <person name="Goldberg J."/>
            <person name="Griggs A."/>
            <person name="Gujja S."/>
            <person name="Hansen M."/>
            <person name="Howarth C."/>
            <person name="Imamovic A."/>
            <person name="Larimer J."/>
            <person name="McCowan C."/>
            <person name="Montmayeur A."/>
            <person name="Murphy C."/>
            <person name="Neiman D."/>
            <person name="Pearson M."/>
            <person name="Priest M."/>
            <person name="Roberts A."/>
            <person name="Saif S."/>
            <person name="Shea T."/>
            <person name="Sisk P."/>
            <person name="Sykes S."/>
            <person name="Wortman J."/>
            <person name="Nusbaum C."/>
            <person name="Birren B."/>
        </authorList>
    </citation>
    <scope>NUCLEOTIDE SEQUENCE [LARGE SCALE GENOMIC DNA]</scope>
    <source>
        <strain evidence="4">race PST-78</strain>
    </source>
</reference>
<evidence type="ECO:0000313" key="4">
    <source>
        <dbReference type="Proteomes" id="UP000054564"/>
    </source>
</evidence>
<dbReference type="STRING" id="1165861.A0A0L0VVL8"/>
<feature type="compositionally biased region" description="Polar residues" evidence="1">
    <location>
        <begin position="63"/>
        <end position="88"/>
    </location>
</feature>
<dbReference type="PANTHER" id="PTHR39466:SF1">
    <property type="entry name" value="RGS DOMAIN-CONTAINING PROTEIN"/>
    <property type="match status" value="1"/>
</dbReference>
<keyword evidence="4" id="KW-1185">Reference proteome</keyword>
<evidence type="ECO:0008006" key="5">
    <source>
        <dbReference type="Google" id="ProtNLM"/>
    </source>
</evidence>
<accession>A0A0L0VVL8</accession>
<dbReference type="EMBL" id="AJIL01000018">
    <property type="protein sequence ID" value="KNF03242.1"/>
    <property type="molecule type" value="Genomic_DNA"/>
</dbReference>
<feature type="transmembrane region" description="Helical" evidence="2">
    <location>
        <begin position="226"/>
        <end position="249"/>
    </location>
</feature>
<protein>
    <recommendedName>
        <fullName evidence="5">RGS domain-containing protein</fullName>
    </recommendedName>
</protein>
<dbReference type="AlphaFoldDB" id="A0A0L0VVL8"/>
<dbReference type="SUPFAM" id="SSF48097">
    <property type="entry name" value="Regulator of G-protein signaling, RGS"/>
    <property type="match status" value="1"/>
</dbReference>
<comment type="caution">
    <text evidence="3">The sequence shown here is derived from an EMBL/GenBank/DDBJ whole genome shotgun (WGS) entry which is preliminary data.</text>
</comment>
<proteinExistence type="predicted"/>
<keyword evidence="2" id="KW-0472">Membrane</keyword>
<evidence type="ECO:0000313" key="3">
    <source>
        <dbReference type="EMBL" id="KNF03242.1"/>
    </source>
</evidence>
<feature type="transmembrane region" description="Helical" evidence="2">
    <location>
        <begin position="261"/>
        <end position="286"/>
    </location>
</feature>
<evidence type="ECO:0000256" key="1">
    <source>
        <dbReference type="SAM" id="MobiDB-lite"/>
    </source>
</evidence>
<feature type="transmembrane region" description="Helical" evidence="2">
    <location>
        <begin position="446"/>
        <end position="464"/>
    </location>
</feature>
<keyword evidence="2" id="KW-1133">Transmembrane helix</keyword>
<sequence>MANVNLEDVLAGQHLSPFTLGEFEDHLVNVQHSAENLYFYFWLSDYTEQYREWQASANDRKNSTTSPIPLDNLPSSSGPSTGRIQDSLSPINEGAARSVPAFLRHALVSKCQGETTSRSQVDDVPLSPIPQGLSKAPIPEELLNSFESLRSLIIPPRQSHHALHDFGFELNISQQLKDQFRLRSEHSMAPEIFTAIKKEVMSMLSDSMHSWLRDCGGNSDRHRARLTLCIGAVCVSLAVAATVILMITTTRGEIRLCLSPLVWIGLEIFFCGLFRTCPLIFMFGSFRQIHFWELGRAEEAAALTKKNMLSKRHDFLINQKAGSRNDSFTLSGAQRVPRLSDSGSLRKFWDSGHQFKTSDELIIYGPADRNSRHVSISISYPTRQDTKASNLTKLISPSSSTGKQTPQKQARLIPSNSSSAPILGPLTEVLSPVAIRSHRINILKSVVLATLFTALWVVLCLLVHSEYIHS</sequence>
<feature type="region of interest" description="Disordered" evidence="1">
    <location>
        <begin position="57"/>
        <end position="88"/>
    </location>
</feature>
<organism evidence="3 4">
    <name type="scientific">Puccinia striiformis f. sp. tritici PST-78</name>
    <dbReference type="NCBI Taxonomy" id="1165861"/>
    <lineage>
        <taxon>Eukaryota</taxon>
        <taxon>Fungi</taxon>
        <taxon>Dikarya</taxon>
        <taxon>Basidiomycota</taxon>
        <taxon>Pucciniomycotina</taxon>
        <taxon>Pucciniomycetes</taxon>
        <taxon>Pucciniales</taxon>
        <taxon>Pucciniaceae</taxon>
        <taxon>Puccinia</taxon>
    </lineage>
</organism>
<evidence type="ECO:0000256" key="2">
    <source>
        <dbReference type="SAM" id="Phobius"/>
    </source>
</evidence>
<dbReference type="Proteomes" id="UP000054564">
    <property type="component" value="Unassembled WGS sequence"/>
</dbReference>
<name>A0A0L0VVL8_9BASI</name>
<dbReference type="OrthoDB" id="3232309at2759"/>
<keyword evidence="2" id="KW-0812">Transmembrane</keyword>
<feature type="region of interest" description="Disordered" evidence="1">
    <location>
        <begin position="393"/>
        <end position="416"/>
    </location>
</feature>
<gene>
    <name evidence="3" type="ORF">PSTG_03506</name>
</gene>